<dbReference type="EMBL" id="QGGB01000011">
    <property type="protein sequence ID" value="PWN05168.1"/>
    <property type="molecule type" value="Genomic_DNA"/>
</dbReference>
<dbReference type="Proteomes" id="UP000245533">
    <property type="component" value="Unassembled WGS sequence"/>
</dbReference>
<dbReference type="InterPro" id="IPR006300">
    <property type="entry name" value="FlgB"/>
</dbReference>
<dbReference type="GO" id="GO:0071973">
    <property type="term" value="P:bacterial-type flagellum-dependent cell motility"/>
    <property type="evidence" value="ECO:0007669"/>
    <property type="project" value="InterPro"/>
</dbReference>
<comment type="caution">
    <text evidence="7">The sequence shown here is derived from an EMBL/GenBank/DDBJ whole genome shotgun (WGS) entry which is preliminary data.</text>
</comment>
<dbReference type="Pfam" id="PF00460">
    <property type="entry name" value="Flg_bb_rod"/>
    <property type="match status" value="1"/>
</dbReference>
<feature type="domain" description="Flagellar basal body rod protein N-terminal" evidence="6">
    <location>
        <begin position="43"/>
        <end position="58"/>
    </location>
</feature>
<evidence type="ECO:0000313" key="8">
    <source>
        <dbReference type="Proteomes" id="UP000245533"/>
    </source>
</evidence>
<proteinExistence type="inferred from homology"/>
<dbReference type="GO" id="GO:0030694">
    <property type="term" value="C:bacterial-type flagellum basal body, rod"/>
    <property type="evidence" value="ECO:0007669"/>
    <property type="project" value="InterPro"/>
</dbReference>
<protein>
    <recommendedName>
        <fullName evidence="3">Flagellar basal body rod protein FlgB</fullName>
    </recommendedName>
</protein>
<dbReference type="NCBIfam" id="TIGR01396">
    <property type="entry name" value="FlgB"/>
    <property type="match status" value="1"/>
</dbReference>
<gene>
    <name evidence="7" type="primary">flgB</name>
    <name evidence="7" type="ORF">DDZ15_15705</name>
</gene>
<evidence type="ECO:0000256" key="3">
    <source>
        <dbReference type="ARBA" id="ARBA00014376"/>
    </source>
</evidence>
<dbReference type="AlphaFoldDB" id="A0A316TN18"/>
<dbReference type="InterPro" id="IPR001444">
    <property type="entry name" value="Flag_bb_rod_N"/>
</dbReference>
<evidence type="ECO:0000313" key="7">
    <source>
        <dbReference type="EMBL" id="PWN05168.1"/>
    </source>
</evidence>
<keyword evidence="4" id="KW-0975">Bacterial flagellum</keyword>
<evidence type="ECO:0000256" key="4">
    <source>
        <dbReference type="ARBA" id="ARBA00023143"/>
    </source>
</evidence>
<comment type="function">
    <text evidence="5">Structural component of flagellum, the bacterial motility apparatus. Part of the rod structure of flagellar basal body.</text>
</comment>
<keyword evidence="7" id="KW-0969">Cilium</keyword>
<accession>A0A316TN18</accession>
<keyword evidence="7" id="KW-0966">Cell projection</keyword>
<evidence type="ECO:0000256" key="5">
    <source>
        <dbReference type="ARBA" id="ARBA00024934"/>
    </source>
</evidence>
<keyword evidence="7" id="KW-0282">Flagellum</keyword>
<name>A0A316TN18_9BACT</name>
<organism evidence="7 8">
    <name type="scientific">Rhodohalobacter mucosus</name>
    <dbReference type="NCBI Taxonomy" id="2079485"/>
    <lineage>
        <taxon>Bacteria</taxon>
        <taxon>Pseudomonadati</taxon>
        <taxon>Balneolota</taxon>
        <taxon>Balneolia</taxon>
        <taxon>Balneolales</taxon>
        <taxon>Balneolaceae</taxon>
        <taxon>Rhodohalobacter</taxon>
    </lineage>
</organism>
<evidence type="ECO:0000259" key="6">
    <source>
        <dbReference type="Pfam" id="PF00460"/>
    </source>
</evidence>
<reference evidence="7 8" key="1">
    <citation type="submission" date="2018-05" db="EMBL/GenBank/DDBJ databases">
        <title>Rhodohalobacter halophilus gen. nov., sp. nov., a moderately halophilic member of the family Balneolaceae.</title>
        <authorList>
            <person name="Liu Z.-W."/>
        </authorList>
    </citation>
    <scope>NUCLEOTIDE SEQUENCE [LARGE SCALE GENOMIC DNA]</scope>
    <source>
        <strain evidence="7 8">8A47</strain>
    </source>
</reference>
<comment type="similarity">
    <text evidence="2">Belongs to the flagella basal body rod proteins family.</text>
</comment>
<sequence length="135" mass="15461">MARLLPLQGRIPTQTKCPVMKMIDNAHTTLLAKMMDVYALRNKTTAANIANIDTPGYKRQRVDFEDQLAQKLDSGSMNRQEISEMRAEVNQTDMKPELEEELIEMSDTQLRVQLVTRALRHNYEQLRMGIIGRAG</sequence>
<evidence type="ECO:0000256" key="1">
    <source>
        <dbReference type="ARBA" id="ARBA00004117"/>
    </source>
</evidence>
<keyword evidence="8" id="KW-1185">Reference proteome</keyword>
<comment type="subcellular location">
    <subcellularLocation>
        <location evidence="1">Bacterial flagellum basal body</location>
    </subcellularLocation>
</comment>
<evidence type="ECO:0000256" key="2">
    <source>
        <dbReference type="ARBA" id="ARBA00009677"/>
    </source>
</evidence>